<accession>A0A329TWS4</accession>
<name>A0A329TWS4_9FIRM</name>
<feature type="transmembrane region" description="Helical" evidence="1">
    <location>
        <begin position="56"/>
        <end position="75"/>
    </location>
</feature>
<gene>
    <name evidence="2" type="ORF">C4N24_14620</name>
</gene>
<feature type="transmembrane region" description="Helical" evidence="1">
    <location>
        <begin position="12"/>
        <end position="36"/>
    </location>
</feature>
<keyword evidence="1" id="KW-1133">Transmembrane helix</keyword>
<dbReference type="Proteomes" id="UP000251281">
    <property type="component" value="Unassembled WGS sequence"/>
</dbReference>
<dbReference type="Pfam" id="PF20599">
    <property type="entry name" value="DUF6796"/>
    <property type="match status" value="1"/>
</dbReference>
<feature type="transmembrane region" description="Helical" evidence="1">
    <location>
        <begin position="95"/>
        <end position="122"/>
    </location>
</feature>
<dbReference type="RefSeq" id="WP_112092002.1">
    <property type="nucleotide sequence ID" value="NZ_PRLD01000033.1"/>
</dbReference>
<reference evidence="2 3" key="1">
    <citation type="submission" date="2018-02" db="EMBL/GenBank/DDBJ databases">
        <title>Complete genome sequencing of Faecalibacterium prausnitzii strains isolated from the human gut.</title>
        <authorList>
            <person name="Fitzgerald B.C."/>
            <person name="Shkoporov A.N."/>
            <person name="Ross P.R."/>
            <person name="Hill C."/>
        </authorList>
    </citation>
    <scope>NUCLEOTIDE SEQUENCE [LARGE SCALE GENOMIC DNA]</scope>
    <source>
        <strain evidence="2 3">APC923/51-1</strain>
    </source>
</reference>
<comment type="caution">
    <text evidence="2">The sequence shown here is derived from an EMBL/GenBank/DDBJ whole genome shotgun (WGS) entry which is preliminary data.</text>
</comment>
<protein>
    <submittedName>
        <fullName evidence="2">Uncharacterized protein</fullName>
    </submittedName>
</protein>
<keyword evidence="1" id="KW-0812">Transmembrane</keyword>
<dbReference type="InterPro" id="IPR046475">
    <property type="entry name" value="DUF6796"/>
</dbReference>
<organism evidence="2 3">
    <name type="scientific">Faecalibacterium prausnitzii</name>
    <dbReference type="NCBI Taxonomy" id="853"/>
    <lineage>
        <taxon>Bacteria</taxon>
        <taxon>Bacillati</taxon>
        <taxon>Bacillota</taxon>
        <taxon>Clostridia</taxon>
        <taxon>Eubacteriales</taxon>
        <taxon>Oscillospiraceae</taxon>
        <taxon>Faecalibacterium</taxon>
    </lineage>
</organism>
<feature type="transmembrane region" description="Helical" evidence="1">
    <location>
        <begin position="142"/>
        <end position="166"/>
    </location>
</feature>
<evidence type="ECO:0000313" key="2">
    <source>
        <dbReference type="EMBL" id="RAW54141.1"/>
    </source>
</evidence>
<dbReference type="AlphaFoldDB" id="A0A329TWS4"/>
<keyword evidence="1" id="KW-0472">Membrane</keyword>
<evidence type="ECO:0000313" key="3">
    <source>
        <dbReference type="Proteomes" id="UP000251281"/>
    </source>
</evidence>
<sequence length="233" mass="25783">MKTEKPKKLIRWCILGAVGCGFMAAGDWLLGCIPLRETDTGLFNRAYYLSGSYGLWKPVLTVGLGAVGGFLYYFVVKALNADIDTKYRKTKIIQYLCGIFTVAVALTIHTWVATMAWFTTYLGPRIGEEAAIAAVTAYQDGMLLAIAPMYVPMILAFGIHFVMLLAGKTRYSRWMLAFHPVTWNLLLAAVPDIAQAMQMPVATWMSVMSQSSTNTAIVIWCIAAAVYERSHTQ</sequence>
<proteinExistence type="predicted"/>
<dbReference type="EMBL" id="PRLD01000033">
    <property type="protein sequence ID" value="RAW54141.1"/>
    <property type="molecule type" value="Genomic_DNA"/>
</dbReference>
<evidence type="ECO:0000256" key="1">
    <source>
        <dbReference type="SAM" id="Phobius"/>
    </source>
</evidence>